<proteinExistence type="predicted"/>
<feature type="non-terminal residue" evidence="2">
    <location>
        <position position="110"/>
    </location>
</feature>
<dbReference type="Proteomes" id="UP001199054">
    <property type="component" value="Unassembled WGS sequence"/>
</dbReference>
<protein>
    <submittedName>
        <fullName evidence="2">Uncharacterized protein</fullName>
    </submittedName>
</protein>
<evidence type="ECO:0000256" key="1">
    <source>
        <dbReference type="SAM" id="MobiDB-lite"/>
    </source>
</evidence>
<feature type="compositionally biased region" description="Low complexity" evidence="1">
    <location>
        <begin position="36"/>
        <end position="50"/>
    </location>
</feature>
<feature type="region of interest" description="Disordered" evidence="1">
    <location>
        <begin position="64"/>
        <end position="110"/>
    </location>
</feature>
<sequence length="110" mass="10961">MAPDTQARPDGDERAAAATDSAAAEIPSRRDEEDGTTAARATTAPETPPALTWAAALGLTPRADEVGVAGPLEPEPASDGVDSTAVRDVATEPAGAEPRTGTPGTPRTSG</sequence>
<name>A0ABS8BG96_9ACTN</name>
<dbReference type="RefSeq" id="WP_226731066.1">
    <property type="nucleotide sequence ID" value="NZ_JAJAUY010000259.1"/>
</dbReference>
<accession>A0ABS8BG96</accession>
<keyword evidence="3" id="KW-1185">Reference proteome</keyword>
<organism evidence="2 3">
    <name type="scientific">Streptomyces antimicrobicus</name>
    <dbReference type="NCBI Taxonomy" id="2883108"/>
    <lineage>
        <taxon>Bacteria</taxon>
        <taxon>Bacillati</taxon>
        <taxon>Actinomycetota</taxon>
        <taxon>Actinomycetes</taxon>
        <taxon>Kitasatosporales</taxon>
        <taxon>Streptomycetaceae</taxon>
        <taxon>Streptomyces</taxon>
    </lineage>
</organism>
<comment type="caution">
    <text evidence="2">The sequence shown here is derived from an EMBL/GenBank/DDBJ whole genome shotgun (WGS) entry which is preliminary data.</text>
</comment>
<gene>
    <name evidence="2" type="ORF">LG632_29920</name>
</gene>
<evidence type="ECO:0000313" key="2">
    <source>
        <dbReference type="EMBL" id="MCB5183558.1"/>
    </source>
</evidence>
<evidence type="ECO:0000313" key="3">
    <source>
        <dbReference type="Proteomes" id="UP001199054"/>
    </source>
</evidence>
<feature type="compositionally biased region" description="Low complexity" evidence="1">
    <location>
        <begin position="93"/>
        <end position="110"/>
    </location>
</feature>
<reference evidence="2 3" key="1">
    <citation type="submission" date="2021-10" db="EMBL/GenBank/DDBJ databases">
        <title>Streptomyces sp. strain SMC 277, a novel streptomycete isolated from soil.</title>
        <authorList>
            <person name="Chanama M."/>
        </authorList>
    </citation>
    <scope>NUCLEOTIDE SEQUENCE [LARGE SCALE GENOMIC DNA]</scope>
    <source>
        <strain evidence="2 3">SMC 277</strain>
    </source>
</reference>
<dbReference type="EMBL" id="JAJAUY010000259">
    <property type="protein sequence ID" value="MCB5183558.1"/>
    <property type="molecule type" value="Genomic_DNA"/>
</dbReference>
<feature type="region of interest" description="Disordered" evidence="1">
    <location>
        <begin position="1"/>
        <end position="50"/>
    </location>
</feature>